<dbReference type="EMBL" id="OU896714">
    <property type="protein sequence ID" value="CAG9824455.1"/>
    <property type="molecule type" value="Genomic_DNA"/>
</dbReference>
<reference evidence="15" key="2">
    <citation type="submission" date="2022-10" db="EMBL/GenBank/DDBJ databases">
        <authorList>
            <consortium name="ENA_rothamsted_submissions"/>
            <consortium name="culmorum"/>
            <person name="King R."/>
        </authorList>
    </citation>
    <scope>NUCLEOTIDE SEQUENCE</scope>
</reference>
<dbReference type="InterPro" id="IPR038441">
    <property type="entry name" value="THAP_Znf_sf"/>
</dbReference>
<evidence type="ECO:0000313" key="16">
    <source>
        <dbReference type="Proteomes" id="UP001153737"/>
    </source>
</evidence>
<keyword evidence="4 12" id="KW-0863">Zinc-finger</keyword>
<accession>A0A9N9X570</accession>
<dbReference type="Gene3D" id="6.20.210.20">
    <property type="entry name" value="THAP domain"/>
    <property type="match status" value="1"/>
</dbReference>
<dbReference type="GO" id="GO:0043565">
    <property type="term" value="F:sequence-specific DNA binding"/>
    <property type="evidence" value="ECO:0007669"/>
    <property type="project" value="InterPro"/>
</dbReference>
<evidence type="ECO:0000313" key="15">
    <source>
        <dbReference type="EMBL" id="CAG9824455.1"/>
    </source>
</evidence>
<dbReference type="Proteomes" id="UP001153737">
    <property type="component" value="Chromosome 8"/>
</dbReference>
<organism evidence="15 16">
    <name type="scientific">Phaedon cochleariae</name>
    <name type="common">Mustard beetle</name>
    <dbReference type="NCBI Taxonomy" id="80249"/>
    <lineage>
        <taxon>Eukaryota</taxon>
        <taxon>Metazoa</taxon>
        <taxon>Ecdysozoa</taxon>
        <taxon>Arthropoda</taxon>
        <taxon>Hexapoda</taxon>
        <taxon>Insecta</taxon>
        <taxon>Pterygota</taxon>
        <taxon>Neoptera</taxon>
        <taxon>Endopterygota</taxon>
        <taxon>Coleoptera</taxon>
        <taxon>Polyphaga</taxon>
        <taxon>Cucujiformia</taxon>
        <taxon>Chrysomeloidea</taxon>
        <taxon>Chrysomelidae</taxon>
        <taxon>Chrysomelinae</taxon>
        <taxon>Chrysomelini</taxon>
        <taxon>Phaedon</taxon>
    </lineage>
</organism>
<evidence type="ECO:0000256" key="4">
    <source>
        <dbReference type="ARBA" id="ARBA00022771"/>
    </source>
</evidence>
<evidence type="ECO:0000256" key="11">
    <source>
        <dbReference type="ARBA" id="ARBA00023306"/>
    </source>
</evidence>
<evidence type="ECO:0000256" key="10">
    <source>
        <dbReference type="ARBA" id="ARBA00023242"/>
    </source>
</evidence>
<comment type="subcellular location">
    <subcellularLocation>
        <location evidence="1">Nucleus</location>
        <location evidence="1">Nucleoplasm</location>
    </subcellularLocation>
</comment>
<evidence type="ECO:0000256" key="13">
    <source>
        <dbReference type="SAM" id="Coils"/>
    </source>
</evidence>
<keyword evidence="10" id="KW-0539">Nucleus</keyword>
<dbReference type="PANTHER" id="PTHR46600">
    <property type="entry name" value="THAP DOMAIN-CONTAINING"/>
    <property type="match status" value="1"/>
</dbReference>
<keyword evidence="9" id="KW-0804">Transcription</keyword>
<dbReference type="OrthoDB" id="6760262at2759"/>
<evidence type="ECO:0000259" key="14">
    <source>
        <dbReference type="PROSITE" id="PS50950"/>
    </source>
</evidence>
<proteinExistence type="inferred from homology"/>
<comment type="similarity">
    <text evidence="2">Belongs to the THAP1 family.</text>
</comment>
<evidence type="ECO:0000256" key="12">
    <source>
        <dbReference type="PROSITE-ProRule" id="PRU00309"/>
    </source>
</evidence>
<evidence type="ECO:0000256" key="8">
    <source>
        <dbReference type="ARBA" id="ARBA00023125"/>
    </source>
</evidence>
<dbReference type="GO" id="GO:0005654">
    <property type="term" value="C:nucleoplasm"/>
    <property type="evidence" value="ECO:0007669"/>
    <property type="project" value="UniProtKB-SubCell"/>
</dbReference>
<evidence type="ECO:0000256" key="7">
    <source>
        <dbReference type="ARBA" id="ARBA00023054"/>
    </source>
</evidence>
<keyword evidence="8 12" id="KW-0238">DNA-binding</keyword>
<feature type="domain" description="THAP-type" evidence="14">
    <location>
        <begin position="1"/>
        <end position="79"/>
    </location>
</feature>
<keyword evidence="16" id="KW-1185">Reference proteome</keyword>
<gene>
    <name evidence="15" type="ORF">PHAECO_LOCUS11543</name>
</gene>
<evidence type="ECO:0000256" key="2">
    <source>
        <dbReference type="ARBA" id="ARBA00006177"/>
    </source>
</evidence>
<feature type="coiled-coil region" evidence="13">
    <location>
        <begin position="184"/>
        <end position="225"/>
    </location>
</feature>
<dbReference type="Pfam" id="PF05485">
    <property type="entry name" value="THAP"/>
    <property type="match status" value="1"/>
</dbReference>
<dbReference type="PANTHER" id="PTHR46600:SF1">
    <property type="entry name" value="THAP DOMAIN-CONTAINING PROTEIN 1"/>
    <property type="match status" value="1"/>
</dbReference>
<dbReference type="InterPro" id="IPR026516">
    <property type="entry name" value="THAP1/10"/>
</dbReference>
<name>A0A9N9X570_PHACE</name>
<keyword evidence="3" id="KW-0479">Metal-binding</keyword>
<dbReference type="PROSITE" id="PS50950">
    <property type="entry name" value="ZF_THAP"/>
    <property type="match status" value="1"/>
</dbReference>
<dbReference type="SUPFAM" id="SSF57716">
    <property type="entry name" value="Glucocorticoid receptor-like (DNA-binding domain)"/>
    <property type="match status" value="1"/>
</dbReference>
<reference evidence="15" key="1">
    <citation type="submission" date="2022-01" db="EMBL/GenBank/DDBJ databases">
        <authorList>
            <person name="King R."/>
        </authorList>
    </citation>
    <scope>NUCLEOTIDE SEQUENCE</scope>
</reference>
<evidence type="ECO:0000256" key="9">
    <source>
        <dbReference type="ARBA" id="ARBA00023163"/>
    </source>
</evidence>
<keyword evidence="7 13" id="KW-0175">Coiled coil</keyword>
<evidence type="ECO:0000256" key="3">
    <source>
        <dbReference type="ARBA" id="ARBA00022723"/>
    </source>
</evidence>
<sequence>MGKNCMVLFCRNRGDIEGLHYFCLTSKRYRSWMTAIGRDPTREILHASNRICSDHFSEDSFYYKKGKQCLKPLATPTIRLGLKKPLMVSNTQEPSSSSSAEILSISQNNDVDEELFYNTEEVIDIHDESENDDLILNKELESRKRKSTDFSSSTDNEEFQGPLKKTSINYNDYSVDPKKLAMHLEQAKKHKQQVLNRLKYTKERINRLSRKVTQLKQVVLDLQNKN</sequence>
<keyword evidence="5" id="KW-0862">Zinc</keyword>
<dbReference type="SMART" id="SM00980">
    <property type="entry name" value="THAP"/>
    <property type="match status" value="1"/>
</dbReference>
<dbReference type="InterPro" id="IPR006612">
    <property type="entry name" value="THAP_Znf"/>
</dbReference>
<protein>
    <recommendedName>
        <fullName evidence="14">THAP-type domain-containing protein</fullName>
    </recommendedName>
</protein>
<evidence type="ECO:0000256" key="6">
    <source>
        <dbReference type="ARBA" id="ARBA00023015"/>
    </source>
</evidence>
<keyword evidence="6" id="KW-0805">Transcription regulation</keyword>
<keyword evidence="11" id="KW-0131">Cell cycle</keyword>
<dbReference type="GO" id="GO:0008270">
    <property type="term" value="F:zinc ion binding"/>
    <property type="evidence" value="ECO:0007669"/>
    <property type="project" value="UniProtKB-KW"/>
</dbReference>
<dbReference type="AlphaFoldDB" id="A0A9N9X570"/>
<evidence type="ECO:0000256" key="1">
    <source>
        <dbReference type="ARBA" id="ARBA00004642"/>
    </source>
</evidence>
<evidence type="ECO:0000256" key="5">
    <source>
        <dbReference type="ARBA" id="ARBA00022833"/>
    </source>
</evidence>